<dbReference type="Pfam" id="PF00430">
    <property type="entry name" value="ATP-synt_B"/>
    <property type="match status" value="1"/>
</dbReference>
<reference evidence="16" key="1">
    <citation type="journal article" date="2020" name="mSystems">
        <title>Genome- and Community-Level Interaction Insights into Carbon Utilization and Element Cycling Functions of Hydrothermarchaeota in Hydrothermal Sediment.</title>
        <authorList>
            <person name="Zhou Z."/>
            <person name="Liu Y."/>
            <person name="Xu W."/>
            <person name="Pan J."/>
            <person name="Luo Z.H."/>
            <person name="Li M."/>
        </authorList>
    </citation>
    <scope>NUCLEOTIDE SEQUENCE [LARGE SCALE GENOMIC DNA]</scope>
    <source>
        <strain evidence="16">HyVt-489</strain>
    </source>
</reference>
<keyword evidence="7 13" id="KW-0406">Ion transport</keyword>
<dbReference type="PANTHER" id="PTHR33445:SF1">
    <property type="entry name" value="ATP SYNTHASE SUBUNIT B"/>
    <property type="match status" value="1"/>
</dbReference>
<evidence type="ECO:0000256" key="9">
    <source>
        <dbReference type="ARBA" id="ARBA00023310"/>
    </source>
</evidence>
<keyword evidence="3 13" id="KW-0138">CF(0)</keyword>
<evidence type="ECO:0000256" key="2">
    <source>
        <dbReference type="ARBA" id="ARBA00022448"/>
    </source>
</evidence>
<proteinExistence type="inferred from homology"/>
<dbReference type="CDD" id="cd06503">
    <property type="entry name" value="ATP-synt_Fo_b"/>
    <property type="match status" value="1"/>
</dbReference>
<evidence type="ECO:0000256" key="15">
    <source>
        <dbReference type="SAM" id="Coils"/>
    </source>
</evidence>
<evidence type="ECO:0000256" key="4">
    <source>
        <dbReference type="ARBA" id="ARBA00022692"/>
    </source>
</evidence>
<keyword evidence="4 13" id="KW-0812">Transmembrane</keyword>
<keyword evidence="6 13" id="KW-1133">Transmembrane helix</keyword>
<accession>A0A7C3CBB2</accession>
<keyword evidence="8 13" id="KW-0472">Membrane</keyword>
<evidence type="ECO:0000256" key="10">
    <source>
        <dbReference type="ARBA" id="ARBA00025198"/>
    </source>
</evidence>
<dbReference type="AlphaFoldDB" id="A0A7C3CBB2"/>
<gene>
    <name evidence="13" type="primary">atpF</name>
    <name evidence="16" type="ORF">ENJ46_03165</name>
</gene>
<keyword evidence="5 13" id="KW-0375">Hydrogen ion transport</keyword>
<dbReference type="GO" id="GO:0045259">
    <property type="term" value="C:proton-transporting ATP synthase complex"/>
    <property type="evidence" value="ECO:0007669"/>
    <property type="project" value="UniProtKB-KW"/>
</dbReference>
<comment type="subcellular location">
    <subcellularLocation>
        <location evidence="13">Cell membrane</location>
        <topology evidence="13">Single-pass membrane protein</topology>
    </subcellularLocation>
    <subcellularLocation>
        <location evidence="12">Endomembrane system</location>
        <topology evidence="12">Single-pass membrane protein</topology>
    </subcellularLocation>
</comment>
<evidence type="ECO:0000256" key="11">
    <source>
        <dbReference type="ARBA" id="ARBA00025614"/>
    </source>
</evidence>
<dbReference type="EMBL" id="DRMN01000208">
    <property type="protein sequence ID" value="HFB54900.1"/>
    <property type="molecule type" value="Genomic_DNA"/>
</dbReference>
<comment type="subunit">
    <text evidence="13">F-type ATPases have 2 components, F(1) - the catalytic core - and F(0) - the membrane proton channel. F(1) has five subunits: alpha(3), beta(3), gamma(1), delta(1), epsilon(1). F(0) has three main subunits: a(1), b(2) and c(10-14). The alpha and beta chains form an alternating ring which encloses part of the gamma chain. F(1) is attached to F(0) by a central stalk formed by the gamma and epsilon chains, while a peripheral stalk is formed by the delta and b chains.</text>
</comment>
<sequence>MHWDFNPAHPTIWVFIALAIIIGTALKYGVHKTLGKSLDARADAIRKELDDAKALREEAQALLASYKRKQAEAEEQAKSIVEQARKDAENMAKQARIDLKERLDRRAEQAQAKIANAEAQAIADVKAKAVDLAAKAAEQLIRDQFKAADHNTLIKDGIADLGKALN</sequence>
<protein>
    <recommendedName>
        <fullName evidence="13">ATP synthase subunit b</fullName>
    </recommendedName>
    <alternativeName>
        <fullName evidence="13">ATP synthase F(0) sector subunit b</fullName>
    </alternativeName>
    <alternativeName>
        <fullName evidence="13">ATPase subunit I</fullName>
    </alternativeName>
    <alternativeName>
        <fullName evidence="13">F-type ATPase subunit b</fullName>
        <shortName evidence="13">F-ATPase subunit b</shortName>
    </alternativeName>
</protein>
<comment type="function">
    <text evidence="11">Component of the F(0) channel, it forms part of the peripheral stalk, linking F(1) to F(0). The b'-subunit is a diverged and duplicated form of b found in plants and photosynthetic bacteria.</text>
</comment>
<evidence type="ECO:0000256" key="8">
    <source>
        <dbReference type="ARBA" id="ARBA00023136"/>
    </source>
</evidence>
<evidence type="ECO:0000256" key="12">
    <source>
        <dbReference type="ARBA" id="ARBA00037847"/>
    </source>
</evidence>
<dbReference type="HAMAP" id="MF_01398">
    <property type="entry name" value="ATP_synth_b_bprime"/>
    <property type="match status" value="1"/>
</dbReference>
<dbReference type="GO" id="GO:0012505">
    <property type="term" value="C:endomembrane system"/>
    <property type="evidence" value="ECO:0007669"/>
    <property type="project" value="UniProtKB-SubCell"/>
</dbReference>
<evidence type="ECO:0000256" key="3">
    <source>
        <dbReference type="ARBA" id="ARBA00022547"/>
    </source>
</evidence>
<evidence type="ECO:0000256" key="7">
    <source>
        <dbReference type="ARBA" id="ARBA00023065"/>
    </source>
</evidence>
<comment type="function">
    <text evidence="10 13">F(1)F(0) ATP synthase produces ATP from ADP in the presence of a proton or sodium gradient. F-type ATPases consist of two structural domains, F(1) containing the extramembraneous catalytic core and F(0) containing the membrane proton channel, linked together by a central stalk and a peripheral stalk. During catalysis, ATP synthesis in the catalytic domain of F(1) is coupled via a rotary mechanism of the central stalk subunits to proton translocation.</text>
</comment>
<dbReference type="Proteomes" id="UP000886042">
    <property type="component" value="Unassembled WGS sequence"/>
</dbReference>
<keyword evidence="13" id="KW-1003">Cell membrane</keyword>
<keyword evidence="9 13" id="KW-0066">ATP synthesis</keyword>
<dbReference type="GO" id="GO:0046961">
    <property type="term" value="F:proton-transporting ATPase activity, rotational mechanism"/>
    <property type="evidence" value="ECO:0007669"/>
    <property type="project" value="TreeGrafter"/>
</dbReference>
<evidence type="ECO:0000313" key="16">
    <source>
        <dbReference type="EMBL" id="HFB54900.1"/>
    </source>
</evidence>
<feature type="transmembrane region" description="Helical" evidence="13">
    <location>
        <begin position="12"/>
        <end position="30"/>
    </location>
</feature>
<feature type="coiled-coil region" evidence="15">
    <location>
        <begin position="42"/>
        <end position="120"/>
    </location>
</feature>
<dbReference type="GO" id="GO:0046933">
    <property type="term" value="F:proton-transporting ATP synthase activity, rotational mechanism"/>
    <property type="evidence" value="ECO:0007669"/>
    <property type="project" value="UniProtKB-UniRule"/>
</dbReference>
<keyword evidence="2 13" id="KW-0813">Transport</keyword>
<evidence type="ECO:0000256" key="1">
    <source>
        <dbReference type="ARBA" id="ARBA00005513"/>
    </source>
</evidence>
<keyword evidence="15" id="KW-0175">Coiled coil</keyword>
<dbReference type="InterPro" id="IPR050059">
    <property type="entry name" value="ATP_synthase_B_chain"/>
</dbReference>
<comment type="similarity">
    <text evidence="1 13 14">Belongs to the ATPase B chain family.</text>
</comment>
<comment type="caution">
    <text evidence="16">The sequence shown here is derived from an EMBL/GenBank/DDBJ whole genome shotgun (WGS) entry which is preliminary data.</text>
</comment>
<evidence type="ECO:0000256" key="13">
    <source>
        <dbReference type="HAMAP-Rule" id="MF_01398"/>
    </source>
</evidence>
<dbReference type="InterPro" id="IPR002146">
    <property type="entry name" value="ATP_synth_b/b'su_bac/chlpt"/>
</dbReference>
<dbReference type="GO" id="GO:0005886">
    <property type="term" value="C:plasma membrane"/>
    <property type="evidence" value="ECO:0007669"/>
    <property type="project" value="UniProtKB-SubCell"/>
</dbReference>
<dbReference type="PANTHER" id="PTHR33445">
    <property type="entry name" value="ATP SYNTHASE SUBUNIT B', CHLOROPLASTIC"/>
    <property type="match status" value="1"/>
</dbReference>
<evidence type="ECO:0000256" key="14">
    <source>
        <dbReference type="RuleBase" id="RU003848"/>
    </source>
</evidence>
<evidence type="ECO:0000256" key="5">
    <source>
        <dbReference type="ARBA" id="ARBA00022781"/>
    </source>
</evidence>
<organism evidence="16">
    <name type="scientific">Hellea balneolensis</name>
    <dbReference type="NCBI Taxonomy" id="287478"/>
    <lineage>
        <taxon>Bacteria</taxon>
        <taxon>Pseudomonadati</taxon>
        <taxon>Pseudomonadota</taxon>
        <taxon>Alphaproteobacteria</taxon>
        <taxon>Maricaulales</taxon>
        <taxon>Robiginitomaculaceae</taxon>
        <taxon>Hellea</taxon>
    </lineage>
</organism>
<evidence type="ECO:0000256" key="6">
    <source>
        <dbReference type="ARBA" id="ARBA00022989"/>
    </source>
</evidence>
<name>A0A7C3CBB2_9PROT</name>